<keyword evidence="1" id="KW-1185">Reference proteome</keyword>
<organism evidence="1 2">
    <name type="scientific">Ascaris lumbricoides</name>
    <name type="common">Giant roundworm</name>
    <dbReference type="NCBI Taxonomy" id="6252"/>
    <lineage>
        <taxon>Eukaryota</taxon>
        <taxon>Metazoa</taxon>
        <taxon>Ecdysozoa</taxon>
        <taxon>Nematoda</taxon>
        <taxon>Chromadorea</taxon>
        <taxon>Rhabditida</taxon>
        <taxon>Spirurina</taxon>
        <taxon>Ascaridomorpha</taxon>
        <taxon>Ascaridoidea</taxon>
        <taxon>Ascarididae</taxon>
        <taxon>Ascaris</taxon>
    </lineage>
</organism>
<sequence>MQTFLMSRQPLSEHRSRHAPISLNVFYRSVVRSHVGRRPRDVRQIRLTWAVGGKYKYTQRGVVCASEEQLR</sequence>
<accession>A0A0M3I632</accession>
<reference evidence="2" key="1">
    <citation type="submission" date="2017-02" db="UniProtKB">
        <authorList>
            <consortium name="WormBaseParasite"/>
        </authorList>
    </citation>
    <scope>IDENTIFICATION</scope>
</reference>
<evidence type="ECO:0000313" key="2">
    <source>
        <dbReference type="WBParaSite" id="ALUE_0001246001-mRNA-1"/>
    </source>
</evidence>
<proteinExistence type="predicted"/>
<name>A0A0M3I632_ASCLU</name>
<dbReference type="WBParaSite" id="ALUE_0001246001-mRNA-1">
    <property type="protein sequence ID" value="ALUE_0001246001-mRNA-1"/>
    <property type="gene ID" value="ALUE_0001246001"/>
</dbReference>
<dbReference type="Proteomes" id="UP000036681">
    <property type="component" value="Unplaced"/>
</dbReference>
<evidence type="ECO:0000313" key="1">
    <source>
        <dbReference type="Proteomes" id="UP000036681"/>
    </source>
</evidence>
<protein>
    <submittedName>
        <fullName evidence="2">Uncharacterized protein</fullName>
    </submittedName>
</protein>
<dbReference type="AlphaFoldDB" id="A0A0M3I632"/>